<reference evidence="2" key="1">
    <citation type="submission" date="2021-01" db="EMBL/GenBank/DDBJ databases">
        <authorList>
            <consortium name="Genoscope - CEA"/>
            <person name="William W."/>
        </authorList>
    </citation>
    <scope>NUCLEOTIDE SEQUENCE</scope>
</reference>
<dbReference type="EMBL" id="HG994373">
    <property type="protein sequence ID" value="CAF1785921.1"/>
    <property type="molecule type" value="Genomic_DNA"/>
</dbReference>
<evidence type="ECO:0000313" key="2">
    <source>
        <dbReference type="EMBL" id="CAF1785921.1"/>
    </source>
</evidence>
<proteinExistence type="predicted"/>
<name>A0A816J513_BRANA</name>
<feature type="transmembrane region" description="Helical" evidence="1">
    <location>
        <begin position="53"/>
        <end position="71"/>
    </location>
</feature>
<evidence type="ECO:0000256" key="1">
    <source>
        <dbReference type="SAM" id="Phobius"/>
    </source>
</evidence>
<accession>A0A816J513</accession>
<dbReference type="AlphaFoldDB" id="A0A816J513"/>
<keyword evidence="1" id="KW-0472">Membrane</keyword>
<protein>
    <submittedName>
        <fullName evidence="2">(rape) hypothetical protein</fullName>
    </submittedName>
</protein>
<keyword evidence="1" id="KW-0812">Transmembrane</keyword>
<keyword evidence="1" id="KW-1133">Transmembrane helix</keyword>
<organism evidence="2">
    <name type="scientific">Brassica napus</name>
    <name type="common">Rape</name>
    <dbReference type="NCBI Taxonomy" id="3708"/>
    <lineage>
        <taxon>Eukaryota</taxon>
        <taxon>Viridiplantae</taxon>
        <taxon>Streptophyta</taxon>
        <taxon>Embryophyta</taxon>
        <taxon>Tracheophyta</taxon>
        <taxon>Spermatophyta</taxon>
        <taxon>Magnoliopsida</taxon>
        <taxon>eudicotyledons</taxon>
        <taxon>Gunneridae</taxon>
        <taxon>Pentapetalae</taxon>
        <taxon>rosids</taxon>
        <taxon>malvids</taxon>
        <taxon>Brassicales</taxon>
        <taxon>Brassicaceae</taxon>
        <taxon>Brassiceae</taxon>
        <taxon>Brassica</taxon>
    </lineage>
</organism>
<gene>
    <name evidence="2" type="ORF">DARMORV10_C09P64050.1</name>
</gene>
<sequence>MREERRNKEAYKKKTVDAETKTMVNGSYGWAICFQRRFHHHVLRFRMNSSSKVNYSLAISLYVVIFLPFILSTIETLIHSSVVVLIHRLQSRMHVKRIRNGRRLYKFLCLEESVSHTTYHTDEGEHQTHRFTLACSDSSG</sequence>
<dbReference type="Proteomes" id="UP001295469">
    <property type="component" value="Chromosome C09"/>
</dbReference>